<reference evidence="13 14" key="1">
    <citation type="journal article" date="2014" name="PLoS Genet.">
        <title>Phylogenetically driven sequencing of extremely halophilic archaea reveals strategies for static and dynamic osmo-response.</title>
        <authorList>
            <person name="Becker E.A."/>
            <person name="Seitzer P.M."/>
            <person name="Tritt A."/>
            <person name="Larsen D."/>
            <person name="Krusor M."/>
            <person name="Yao A.I."/>
            <person name="Wu D."/>
            <person name="Madern D."/>
            <person name="Eisen J.A."/>
            <person name="Darling A.E."/>
            <person name="Facciotti M.T."/>
        </authorList>
    </citation>
    <scope>NUCLEOTIDE SEQUENCE [LARGE SCALE GENOMIC DNA]</scope>
    <source>
        <strain evidence="13 14">JCM 14089</strain>
    </source>
</reference>
<dbReference type="PROSITE" id="PS00211">
    <property type="entry name" value="ABC_TRANSPORTER_1"/>
    <property type="match status" value="1"/>
</dbReference>
<dbReference type="eggNOG" id="arCOG00177">
    <property type="taxonomic scope" value="Archaea"/>
</dbReference>
<dbReference type="InterPro" id="IPR003439">
    <property type="entry name" value="ABC_transporter-like_ATP-bd"/>
</dbReference>
<keyword evidence="5" id="KW-0067">ATP-binding</keyword>
<sequence>MMLELDSLTHRYGSELAVDDVSFGVEEGELVALLGPSGCGKTTIVQAIAGHIHPTSGQVALRGADVTDTPPESRHISVVFQQSTLYPHMTVSDNVAYGLTARNIDSERRTELVSEYLELVDLSDQRAAYPAELSGGQQRRVELARALAPQPDVLLLDEPLSALDRTLRERLRDEIARIQRETGVTTLFVTHDQDEAMALADRLVVMNEGTVSGSGEPRSLYESPPTAFVASFLGRSNTVSGPITDQQPLTVSLGEQQLVLTDTQTELPTGTTVTCHVRPTALSIRPPDSADTPLSLAGTVTRVTDLGKRYDVTISVDAANDLVVEQPASPPTVGDAVAVALPAQQLSIFGPDGCTRLDEALAPEAST</sequence>
<evidence type="ECO:0000313" key="13">
    <source>
        <dbReference type="EMBL" id="ELY48102.1"/>
    </source>
</evidence>
<comment type="subcellular location">
    <subcellularLocation>
        <location evidence="1">Cell membrane</location>
        <topology evidence="1">Peripheral membrane protein</topology>
    </subcellularLocation>
</comment>
<comment type="similarity">
    <text evidence="6">Belongs to the ABC transporter superfamily. Sulfate/tungstate importer (TC 3.A.1.6) family.</text>
</comment>
<comment type="function">
    <text evidence="11">Part of the ABC transporter complex WtpABC involved in molybdate/tungstate import. Responsible for energy coupling to the transport system.</text>
</comment>
<dbReference type="GO" id="GO:1901238">
    <property type="term" value="F:ABC-type tungstate transporter activity"/>
    <property type="evidence" value="ECO:0007669"/>
    <property type="project" value="UniProtKB-EC"/>
</dbReference>
<evidence type="ECO:0000313" key="14">
    <source>
        <dbReference type="Proteomes" id="UP000011661"/>
    </source>
</evidence>
<dbReference type="InterPro" id="IPR013611">
    <property type="entry name" value="Transp-assoc_OB_typ2"/>
</dbReference>
<feature type="domain" description="ABC transporter" evidence="12">
    <location>
        <begin position="3"/>
        <end position="233"/>
    </location>
</feature>
<dbReference type="Pfam" id="PF08402">
    <property type="entry name" value="TOBE_2"/>
    <property type="match status" value="1"/>
</dbReference>
<dbReference type="EC" id="7.3.2.6" evidence="8"/>
<evidence type="ECO:0000256" key="10">
    <source>
        <dbReference type="ARBA" id="ARBA00047936"/>
    </source>
</evidence>
<dbReference type="RefSeq" id="WP_008159333.1">
    <property type="nucleotide sequence ID" value="NZ_AOHX01000025.1"/>
</dbReference>
<dbReference type="InterPro" id="IPR017871">
    <property type="entry name" value="ABC_transporter-like_CS"/>
</dbReference>
<dbReference type="OrthoDB" id="18368at2157"/>
<dbReference type="InterPro" id="IPR008995">
    <property type="entry name" value="Mo/tungstate-bd_C_term_dom"/>
</dbReference>
<gene>
    <name evidence="13" type="ORF">C495_01470</name>
</gene>
<evidence type="ECO:0000256" key="5">
    <source>
        <dbReference type="ARBA" id="ARBA00022840"/>
    </source>
</evidence>
<evidence type="ECO:0000256" key="4">
    <source>
        <dbReference type="ARBA" id="ARBA00022741"/>
    </source>
</evidence>
<evidence type="ECO:0000256" key="11">
    <source>
        <dbReference type="ARBA" id="ARBA00057369"/>
    </source>
</evidence>
<name>L9WFG4_9EURY</name>
<dbReference type="EMBL" id="AOHX01000025">
    <property type="protein sequence ID" value="ELY48102.1"/>
    <property type="molecule type" value="Genomic_DNA"/>
</dbReference>
<dbReference type="Proteomes" id="UP000011661">
    <property type="component" value="Unassembled WGS sequence"/>
</dbReference>
<dbReference type="InterPro" id="IPR012340">
    <property type="entry name" value="NA-bd_OB-fold"/>
</dbReference>
<dbReference type="Gene3D" id="3.40.50.300">
    <property type="entry name" value="P-loop containing nucleotide triphosphate hydrolases"/>
    <property type="match status" value="1"/>
</dbReference>
<dbReference type="InterPro" id="IPR003593">
    <property type="entry name" value="AAA+_ATPase"/>
</dbReference>
<keyword evidence="2" id="KW-0813">Transport</keyword>
<dbReference type="GO" id="GO:0043190">
    <property type="term" value="C:ATP-binding cassette (ABC) transporter complex"/>
    <property type="evidence" value="ECO:0007669"/>
    <property type="project" value="InterPro"/>
</dbReference>
<keyword evidence="3" id="KW-0500">Molybdenum</keyword>
<dbReference type="Gene3D" id="2.40.50.140">
    <property type="entry name" value="Nucleic acid-binding proteins"/>
    <property type="match status" value="1"/>
</dbReference>
<dbReference type="SUPFAM" id="SSF50331">
    <property type="entry name" value="MOP-like"/>
    <property type="match status" value="1"/>
</dbReference>
<dbReference type="SMART" id="SM00382">
    <property type="entry name" value="AAA"/>
    <property type="match status" value="1"/>
</dbReference>
<evidence type="ECO:0000256" key="2">
    <source>
        <dbReference type="ARBA" id="ARBA00022448"/>
    </source>
</evidence>
<comment type="subunit">
    <text evidence="7">The complex is composed of two ATP-binding proteins (WtpC), two transmembrane proteins (WtpB) and a solute-binding protein (WtpA).</text>
</comment>
<dbReference type="InterPro" id="IPR050093">
    <property type="entry name" value="ABC_SmlMolc_Importer"/>
</dbReference>
<dbReference type="SUPFAM" id="SSF52540">
    <property type="entry name" value="P-loop containing nucleoside triphosphate hydrolases"/>
    <property type="match status" value="1"/>
</dbReference>
<dbReference type="PANTHER" id="PTHR42781">
    <property type="entry name" value="SPERMIDINE/PUTRESCINE IMPORT ATP-BINDING PROTEIN POTA"/>
    <property type="match status" value="1"/>
</dbReference>
<evidence type="ECO:0000256" key="6">
    <source>
        <dbReference type="ARBA" id="ARBA00038307"/>
    </source>
</evidence>
<proteinExistence type="inferred from homology"/>
<dbReference type="PROSITE" id="PS50893">
    <property type="entry name" value="ABC_TRANSPORTER_2"/>
    <property type="match status" value="1"/>
</dbReference>
<dbReference type="PATRIC" id="fig|1230460.4.peg.289"/>
<accession>L9WFG4</accession>
<dbReference type="Gene3D" id="2.40.50.100">
    <property type="match status" value="1"/>
</dbReference>
<dbReference type="PANTHER" id="PTHR42781:SF4">
    <property type="entry name" value="SPERMIDINE_PUTRESCINE IMPORT ATP-BINDING PROTEIN POTA"/>
    <property type="match status" value="1"/>
</dbReference>
<evidence type="ECO:0000256" key="1">
    <source>
        <dbReference type="ARBA" id="ARBA00004202"/>
    </source>
</evidence>
<dbReference type="InterPro" id="IPR027417">
    <property type="entry name" value="P-loop_NTPase"/>
</dbReference>
<organism evidence="13 14">
    <name type="scientific">Natronorubrum sulfidifaciens JCM 14089</name>
    <dbReference type="NCBI Taxonomy" id="1230460"/>
    <lineage>
        <taxon>Archaea</taxon>
        <taxon>Methanobacteriati</taxon>
        <taxon>Methanobacteriota</taxon>
        <taxon>Stenosarchaea group</taxon>
        <taxon>Halobacteria</taxon>
        <taxon>Halobacteriales</taxon>
        <taxon>Natrialbaceae</taxon>
        <taxon>Natronorubrum</taxon>
    </lineage>
</organism>
<evidence type="ECO:0000256" key="8">
    <source>
        <dbReference type="ARBA" id="ARBA00039025"/>
    </source>
</evidence>
<evidence type="ECO:0000259" key="12">
    <source>
        <dbReference type="PROSITE" id="PS50893"/>
    </source>
</evidence>
<evidence type="ECO:0000256" key="9">
    <source>
        <dbReference type="ARBA" id="ARBA00041133"/>
    </source>
</evidence>
<comment type="catalytic activity">
    <reaction evidence="10">
        <text>tungstate(in) + ATP + H2O = tungstate(out) + ADP + phosphate + H(+)</text>
        <dbReference type="Rhea" id="RHEA:35027"/>
        <dbReference type="ChEBI" id="CHEBI:15377"/>
        <dbReference type="ChEBI" id="CHEBI:15378"/>
        <dbReference type="ChEBI" id="CHEBI:30616"/>
        <dbReference type="ChEBI" id="CHEBI:43474"/>
        <dbReference type="ChEBI" id="CHEBI:46502"/>
        <dbReference type="ChEBI" id="CHEBI:456216"/>
        <dbReference type="EC" id="7.3.2.6"/>
    </reaction>
</comment>
<comment type="caution">
    <text evidence="13">The sequence shown here is derived from an EMBL/GenBank/DDBJ whole genome shotgun (WGS) entry which is preliminary data.</text>
</comment>
<evidence type="ECO:0000256" key="7">
    <source>
        <dbReference type="ARBA" id="ARBA00038781"/>
    </source>
</evidence>
<dbReference type="GO" id="GO:0016887">
    <property type="term" value="F:ATP hydrolysis activity"/>
    <property type="evidence" value="ECO:0007669"/>
    <property type="project" value="InterPro"/>
</dbReference>
<dbReference type="GO" id="GO:0005524">
    <property type="term" value="F:ATP binding"/>
    <property type="evidence" value="ECO:0007669"/>
    <property type="project" value="UniProtKB-KW"/>
</dbReference>
<dbReference type="STRING" id="1230460.C495_01470"/>
<dbReference type="FunFam" id="3.40.50.300:FF:000425">
    <property type="entry name" value="Probable ABC transporter, ATP-binding subunit"/>
    <property type="match status" value="1"/>
</dbReference>
<dbReference type="Pfam" id="PF00005">
    <property type="entry name" value="ABC_tran"/>
    <property type="match status" value="1"/>
</dbReference>
<protein>
    <recommendedName>
        <fullName evidence="9">Molybdate/tungstate import ATP-binding protein WtpC</fullName>
        <ecNumber evidence="8">7.3.2.6</ecNumber>
    </recommendedName>
</protein>
<dbReference type="AlphaFoldDB" id="L9WFG4"/>
<keyword evidence="14" id="KW-1185">Reference proteome</keyword>
<keyword evidence="4" id="KW-0547">Nucleotide-binding</keyword>
<evidence type="ECO:0000256" key="3">
    <source>
        <dbReference type="ARBA" id="ARBA00022505"/>
    </source>
</evidence>